<comment type="caution">
    <text evidence="3">The sequence shown here is derived from an EMBL/GenBank/DDBJ whole genome shotgun (WGS) entry which is preliminary data.</text>
</comment>
<feature type="transmembrane region" description="Helical" evidence="1">
    <location>
        <begin position="155"/>
        <end position="178"/>
    </location>
</feature>
<organism evidence="3 4">
    <name type="scientific">Caenorhabditis bovis</name>
    <dbReference type="NCBI Taxonomy" id="2654633"/>
    <lineage>
        <taxon>Eukaryota</taxon>
        <taxon>Metazoa</taxon>
        <taxon>Ecdysozoa</taxon>
        <taxon>Nematoda</taxon>
        <taxon>Chromadorea</taxon>
        <taxon>Rhabditida</taxon>
        <taxon>Rhabditina</taxon>
        <taxon>Rhabditomorpha</taxon>
        <taxon>Rhabditoidea</taxon>
        <taxon>Rhabditidae</taxon>
        <taxon>Peloderinae</taxon>
        <taxon>Caenorhabditis</taxon>
    </lineage>
</organism>
<keyword evidence="4" id="KW-1185">Reference proteome</keyword>
<accession>A0A8S1EM97</accession>
<keyword evidence="2" id="KW-0732">Signal</keyword>
<feature type="chain" id="PRO_5035945103" evidence="2">
    <location>
        <begin position="22"/>
        <end position="204"/>
    </location>
</feature>
<keyword evidence="1" id="KW-1133">Transmembrane helix</keyword>
<evidence type="ECO:0000256" key="2">
    <source>
        <dbReference type="SAM" id="SignalP"/>
    </source>
</evidence>
<sequence length="204" mass="23490">MIYFINIIIISLSLLSNEVHNAKCVACIDPIFIDFLSFNNDKNYPTVKYPSKDGLLPCEKATNPPVVNCQYACFKALLILPIDYKNGTFHHGYYYDCSSNVDWIAEKFDIEYKNMTKYDYMLRTFDDYSKLSMKFLPETSLSDLPRGYTFMRKELHLCMGMLAVAAAVIVTLLIVLWITTPPKICPIRRLLKHCGTFSMNNSED</sequence>
<evidence type="ECO:0000313" key="3">
    <source>
        <dbReference type="EMBL" id="CAB3401107.1"/>
    </source>
</evidence>
<dbReference type="AlphaFoldDB" id="A0A8S1EM97"/>
<reference evidence="3 4" key="1">
    <citation type="submission" date="2020-04" db="EMBL/GenBank/DDBJ databases">
        <authorList>
            <person name="Laetsch R D."/>
            <person name="Stevens L."/>
            <person name="Kumar S."/>
            <person name="Blaxter L. M."/>
        </authorList>
    </citation>
    <scope>NUCLEOTIDE SEQUENCE [LARGE SCALE GENOMIC DNA]</scope>
</reference>
<proteinExistence type="predicted"/>
<dbReference type="EMBL" id="CADEPM010000002">
    <property type="protein sequence ID" value="CAB3401107.1"/>
    <property type="molecule type" value="Genomic_DNA"/>
</dbReference>
<gene>
    <name evidence="3" type="ORF">CBOVIS_LOCUS3903</name>
</gene>
<protein>
    <submittedName>
        <fullName evidence="3">Uncharacterized protein</fullName>
    </submittedName>
</protein>
<keyword evidence="1" id="KW-0812">Transmembrane</keyword>
<dbReference type="Proteomes" id="UP000494206">
    <property type="component" value="Unassembled WGS sequence"/>
</dbReference>
<evidence type="ECO:0000313" key="4">
    <source>
        <dbReference type="Proteomes" id="UP000494206"/>
    </source>
</evidence>
<keyword evidence="1" id="KW-0472">Membrane</keyword>
<name>A0A8S1EM97_9PELO</name>
<evidence type="ECO:0000256" key="1">
    <source>
        <dbReference type="SAM" id="Phobius"/>
    </source>
</evidence>
<feature type="signal peptide" evidence="2">
    <location>
        <begin position="1"/>
        <end position="21"/>
    </location>
</feature>